<dbReference type="GO" id="GO:0016746">
    <property type="term" value="F:acyltransferase activity"/>
    <property type="evidence" value="ECO:0007669"/>
    <property type="project" value="UniProtKB-KW"/>
</dbReference>
<evidence type="ECO:0000259" key="3">
    <source>
        <dbReference type="PROSITE" id="PS51186"/>
    </source>
</evidence>
<keyword evidence="5" id="KW-1185">Reference proteome</keyword>
<dbReference type="InterPro" id="IPR000182">
    <property type="entry name" value="GNAT_dom"/>
</dbReference>
<dbReference type="PANTHER" id="PTHR43877">
    <property type="entry name" value="AMINOALKYLPHOSPHONATE N-ACETYLTRANSFERASE-RELATED-RELATED"/>
    <property type="match status" value="1"/>
</dbReference>
<keyword evidence="1 4" id="KW-0808">Transferase</keyword>
<name>A0ABT1G8P6_9GAMM</name>
<evidence type="ECO:0000256" key="1">
    <source>
        <dbReference type="ARBA" id="ARBA00022679"/>
    </source>
</evidence>
<dbReference type="Proteomes" id="UP001523550">
    <property type="component" value="Unassembled WGS sequence"/>
</dbReference>
<accession>A0ABT1G8P6</accession>
<gene>
    <name evidence="4" type="ORF">J2T60_001387</name>
</gene>
<dbReference type="InterPro" id="IPR050832">
    <property type="entry name" value="Bact_Acetyltransf"/>
</dbReference>
<sequence>MEIRLDNLDSPQVVALIREHLESMAPTAPPESRHALDLDGLRGRDIMFWSMWDGKELVGVGALKHLSEEHAEIKSMKTARPYLRKGMASKMLSHIILEAKRRGYSQLSLETGSMGFFEPARKLYSAFGFKPCGPFGSYAKDPNSVFMTRYISDERA</sequence>
<keyword evidence="2 4" id="KW-0012">Acyltransferase</keyword>
<organism evidence="4 5">
    <name type="scientific">Natronospira proteinivora</name>
    <dbReference type="NCBI Taxonomy" id="1807133"/>
    <lineage>
        <taxon>Bacteria</taxon>
        <taxon>Pseudomonadati</taxon>
        <taxon>Pseudomonadota</taxon>
        <taxon>Gammaproteobacteria</taxon>
        <taxon>Natronospirales</taxon>
        <taxon>Natronospiraceae</taxon>
        <taxon>Natronospira</taxon>
    </lineage>
</organism>
<proteinExistence type="predicted"/>
<dbReference type="PANTHER" id="PTHR43877:SF5">
    <property type="entry name" value="BLL8307 PROTEIN"/>
    <property type="match status" value="1"/>
</dbReference>
<dbReference type="RefSeq" id="WP_253447336.1">
    <property type="nucleotide sequence ID" value="NZ_JALJYF010000001.1"/>
</dbReference>
<dbReference type="CDD" id="cd04301">
    <property type="entry name" value="NAT_SF"/>
    <property type="match status" value="1"/>
</dbReference>
<dbReference type="PROSITE" id="PS51186">
    <property type="entry name" value="GNAT"/>
    <property type="match status" value="1"/>
</dbReference>
<evidence type="ECO:0000313" key="5">
    <source>
        <dbReference type="Proteomes" id="UP001523550"/>
    </source>
</evidence>
<protein>
    <submittedName>
        <fullName evidence="4">Acetyltransferase</fullName>
        <ecNumber evidence="4">2.3.1.-</ecNumber>
    </submittedName>
</protein>
<evidence type="ECO:0000256" key="2">
    <source>
        <dbReference type="ARBA" id="ARBA00023315"/>
    </source>
</evidence>
<dbReference type="EC" id="2.3.1.-" evidence="4"/>
<dbReference type="Gene3D" id="3.40.630.30">
    <property type="match status" value="1"/>
</dbReference>
<feature type="domain" description="N-acetyltransferase" evidence="3">
    <location>
        <begin position="1"/>
        <end position="152"/>
    </location>
</feature>
<dbReference type="EMBL" id="JALJYF010000001">
    <property type="protein sequence ID" value="MCP1727422.1"/>
    <property type="molecule type" value="Genomic_DNA"/>
</dbReference>
<dbReference type="InterPro" id="IPR016181">
    <property type="entry name" value="Acyl_CoA_acyltransferase"/>
</dbReference>
<comment type="caution">
    <text evidence="4">The sequence shown here is derived from an EMBL/GenBank/DDBJ whole genome shotgun (WGS) entry which is preliminary data.</text>
</comment>
<reference evidence="4 5" key="1">
    <citation type="submission" date="2022-03" db="EMBL/GenBank/DDBJ databases">
        <title>Genomic Encyclopedia of Type Strains, Phase III (KMG-III): the genomes of soil and plant-associated and newly described type strains.</title>
        <authorList>
            <person name="Whitman W."/>
        </authorList>
    </citation>
    <scope>NUCLEOTIDE SEQUENCE [LARGE SCALE GENOMIC DNA]</scope>
    <source>
        <strain evidence="4 5">BSker1</strain>
    </source>
</reference>
<evidence type="ECO:0000313" key="4">
    <source>
        <dbReference type="EMBL" id="MCP1727422.1"/>
    </source>
</evidence>
<dbReference type="SUPFAM" id="SSF55729">
    <property type="entry name" value="Acyl-CoA N-acyltransferases (Nat)"/>
    <property type="match status" value="1"/>
</dbReference>
<dbReference type="Pfam" id="PF00583">
    <property type="entry name" value="Acetyltransf_1"/>
    <property type="match status" value="1"/>
</dbReference>